<accession>A0A0K2Y6V7</accession>
<feature type="non-terminal residue" evidence="1">
    <location>
        <position position="1"/>
    </location>
</feature>
<protein>
    <submittedName>
        <fullName evidence="1">Uncharacterized protein</fullName>
    </submittedName>
</protein>
<reference evidence="2" key="1">
    <citation type="submission" date="2014-12" db="EMBL/GenBank/DDBJ databases">
        <authorList>
            <person name="Jaenicke S."/>
        </authorList>
    </citation>
    <scope>NUCLEOTIDE SEQUENCE [LARGE SCALE GENOMIC DNA]</scope>
</reference>
<evidence type="ECO:0000313" key="2">
    <source>
        <dbReference type="Proteomes" id="UP000043437"/>
    </source>
</evidence>
<gene>
    <name evidence="1" type="ORF">HAL07_07740</name>
</gene>
<proteinExistence type="predicted"/>
<dbReference type="AlphaFoldDB" id="A0A0K2Y6V7"/>
<sequence>VLPLHFFTPPLFRLERVALLFEAALKRRGRRFKEGMKGSLWKTNI</sequence>
<evidence type="ECO:0000313" key="1">
    <source>
        <dbReference type="EMBL" id="CRI32299.1"/>
    </source>
</evidence>
<name>A0A0K2Y6V7_9HELI</name>
<dbReference type="EMBL" id="CDMG01000004">
    <property type="protein sequence ID" value="CRI32299.1"/>
    <property type="molecule type" value="Genomic_DNA"/>
</dbReference>
<dbReference type="Proteomes" id="UP000043437">
    <property type="component" value="Unassembled WGS sequence"/>
</dbReference>
<organism evidence="1 2">
    <name type="scientific">Helicobacter ailurogastricus</name>
    <dbReference type="NCBI Taxonomy" id="1578720"/>
    <lineage>
        <taxon>Bacteria</taxon>
        <taxon>Pseudomonadati</taxon>
        <taxon>Campylobacterota</taxon>
        <taxon>Epsilonproteobacteria</taxon>
        <taxon>Campylobacterales</taxon>
        <taxon>Helicobacteraceae</taxon>
        <taxon>Helicobacter</taxon>
    </lineage>
</organism>